<accession>A0A087AJ53</accession>
<gene>
    <name evidence="2" type="ORF">BGLCM_1097</name>
</gene>
<dbReference type="AlphaFoldDB" id="A0A087AJ53"/>
<dbReference type="Proteomes" id="UP000029074">
    <property type="component" value="Unassembled WGS sequence"/>
</dbReference>
<organism evidence="2 3">
    <name type="scientific">Bifidobacterium gallicum DSM 20093 = LMG 11596</name>
    <dbReference type="NCBI Taxonomy" id="561180"/>
    <lineage>
        <taxon>Bacteria</taxon>
        <taxon>Bacillati</taxon>
        <taxon>Actinomycetota</taxon>
        <taxon>Actinomycetes</taxon>
        <taxon>Bifidobacteriales</taxon>
        <taxon>Bifidobacteriaceae</taxon>
        <taxon>Bifidobacterium</taxon>
    </lineage>
</organism>
<feature type="domain" description="M23ase beta-sheet core" evidence="1">
    <location>
        <begin position="101"/>
        <end position="191"/>
    </location>
</feature>
<dbReference type="InterPro" id="IPR016047">
    <property type="entry name" value="M23ase_b-sheet_dom"/>
</dbReference>
<dbReference type="Gene3D" id="2.70.70.10">
    <property type="entry name" value="Glucose Permease (Domain IIA)"/>
    <property type="match status" value="1"/>
</dbReference>
<dbReference type="InterPro" id="IPR011055">
    <property type="entry name" value="Dup_hybrid_motif"/>
</dbReference>
<reference evidence="2 3" key="1">
    <citation type="submission" date="2014-03" db="EMBL/GenBank/DDBJ databases">
        <title>Genomics of Bifidobacteria.</title>
        <authorList>
            <person name="Ventura M."/>
            <person name="Milani C."/>
            <person name="Lugli G.A."/>
        </authorList>
    </citation>
    <scope>NUCLEOTIDE SEQUENCE [LARGE SCALE GENOMIC DNA]</scope>
    <source>
        <strain evidence="2 3">LMG 11596</strain>
    </source>
</reference>
<evidence type="ECO:0000313" key="3">
    <source>
        <dbReference type="Proteomes" id="UP000029074"/>
    </source>
</evidence>
<dbReference type="Pfam" id="PF01551">
    <property type="entry name" value="Peptidase_M23"/>
    <property type="match status" value="1"/>
</dbReference>
<evidence type="ECO:0000313" key="2">
    <source>
        <dbReference type="EMBL" id="KFI58803.1"/>
    </source>
</evidence>
<protein>
    <submittedName>
        <fullName evidence="2">M23 peptidase domain protein</fullName>
    </submittedName>
</protein>
<name>A0A087AJ53_9BIFI</name>
<dbReference type="SUPFAM" id="SSF51261">
    <property type="entry name" value="Duplicated hybrid motif"/>
    <property type="match status" value="1"/>
</dbReference>
<keyword evidence="3" id="KW-1185">Reference proteome</keyword>
<dbReference type="OrthoDB" id="5245088at2"/>
<proteinExistence type="predicted"/>
<comment type="caution">
    <text evidence="2">The sequence shown here is derived from an EMBL/GenBank/DDBJ whole genome shotgun (WGS) entry which is preliminary data.</text>
</comment>
<evidence type="ECO:0000259" key="1">
    <source>
        <dbReference type="Pfam" id="PF01551"/>
    </source>
</evidence>
<dbReference type="EMBL" id="JGYW01000005">
    <property type="protein sequence ID" value="KFI58803.1"/>
    <property type="molecule type" value="Genomic_DNA"/>
</dbReference>
<sequence>MAGRSLWGPGMRHHEYVKYCQRMMRRMQERWRKQWADMQGRLYITCCIGMLALLSMMASSSWVPLASATQQSTCQATLLAPVANARIIAAFDGPAQPWLAGHRGVDMEAKTGDQLRAPLDAVVSFVGSVAGKSVVSLRGEVGTLTFEPAATQLSVGASVQQGEVFAHVEGHSDHCDDHCVHWGVKVGNRQYRDPEALLTAQRIVLKPW</sequence>